<evidence type="ECO:0000256" key="2">
    <source>
        <dbReference type="ARBA" id="ARBA00005417"/>
    </source>
</evidence>
<dbReference type="PANTHER" id="PTHR43297">
    <property type="entry name" value="OLIGOPEPTIDE TRANSPORT ATP-BINDING PROTEIN APPD"/>
    <property type="match status" value="1"/>
</dbReference>
<dbReference type="AlphaFoldDB" id="A0A7K1FSW6"/>
<name>A0A7K1FSW6_9ACTN</name>
<dbReference type="PROSITE" id="PS50893">
    <property type="entry name" value="ABC_TRANSPORTER_2"/>
    <property type="match status" value="1"/>
</dbReference>
<dbReference type="NCBIfam" id="TIGR01727">
    <property type="entry name" value="oligo_HPY"/>
    <property type="match status" value="1"/>
</dbReference>
<keyword evidence="6 9" id="KW-0067">ATP-binding</keyword>
<keyword evidence="5" id="KW-0547">Nucleotide-binding</keyword>
<keyword evidence="4" id="KW-1003">Cell membrane</keyword>
<dbReference type="InterPro" id="IPR003593">
    <property type="entry name" value="AAA+_ATPase"/>
</dbReference>
<dbReference type="GO" id="GO:0015833">
    <property type="term" value="P:peptide transport"/>
    <property type="evidence" value="ECO:0007669"/>
    <property type="project" value="InterPro"/>
</dbReference>
<comment type="similarity">
    <text evidence="2">Belongs to the ABC transporter superfamily.</text>
</comment>
<evidence type="ECO:0000256" key="5">
    <source>
        <dbReference type="ARBA" id="ARBA00022741"/>
    </source>
</evidence>
<protein>
    <submittedName>
        <fullName evidence="9">ATP-binding cassette domain-containing protein</fullName>
    </submittedName>
</protein>
<comment type="subcellular location">
    <subcellularLocation>
        <location evidence="1">Cell membrane</location>
        <topology evidence="1">Peripheral membrane protein</topology>
    </subcellularLocation>
</comment>
<organism evidence="9 10">
    <name type="scientific">Nakamurella alba</name>
    <dbReference type="NCBI Taxonomy" id="2665158"/>
    <lineage>
        <taxon>Bacteria</taxon>
        <taxon>Bacillati</taxon>
        <taxon>Actinomycetota</taxon>
        <taxon>Actinomycetes</taxon>
        <taxon>Nakamurellales</taxon>
        <taxon>Nakamurellaceae</taxon>
        <taxon>Nakamurella</taxon>
    </lineage>
</organism>
<keyword evidence="10" id="KW-1185">Reference proteome</keyword>
<evidence type="ECO:0000256" key="3">
    <source>
        <dbReference type="ARBA" id="ARBA00022448"/>
    </source>
</evidence>
<dbReference type="EMBL" id="WLYK01000016">
    <property type="protein sequence ID" value="MTD17170.1"/>
    <property type="molecule type" value="Genomic_DNA"/>
</dbReference>
<dbReference type="PANTHER" id="PTHR43297:SF2">
    <property type="entry name" value="DIPEPTIDE TRANSPORT ATP-BINDING PROTEIN DPPD"/>
    <property type="match status" value="1"/>
</dbReference>
<dbReference type="Proteomes" id="UP000460221">
    <property type="component" value="Unassembled WGS sequence"/>
</dbReference>
<dbReference type="SUPFAM" id="SSF52540">
    <property type="entry name" value="P-loop containing nucleoside triphosphate hydrolases"/>
    <property type="match status" value="1"/>
</dbReference>
<keyword evidence="3" id="KW-0813">Transport</keyword>
<evidence type="ECO:0000256" key="1">
    <source>
        <dbReference type="ARBA" id="ARBA00004202"/>
    </source>
</evidence>
<keyword evidence="7" id="KW-0472">Membrane</keyword>
<dbReference type="InterPro" id="IPR050388">
    <property type="entry name" value="ABC_Ni/Peptide_Import"/>
</dbReference>
<sequence>MSAATSELVSPVSAGGTPLLDVRSLTVGFRRAGEELTAVRGIDFTIGDGERVALVGESGSGKSVTARSIMRLSPGAITTGEIRLAGEDILAMKQKRLRQIRGGTVAMVMQDPLSSLNPVRRIGDQVAEALRLHGRDPKKIGAEAIELLDRVGIPDPANRSRSYPHELSGGQRQRVVIAIALAGRPKLLIADEPTTALDVRLSAQILDLLRQISTDLGTAVLMITHDLGVVADFCERTLVMYAGRIVENAPTAALFNTPLHPYASGLLSSVPRVDEPRHRRFASMAGEPVRAGQVPAGCAFAPRCPHAQDDCRAVLPALAARPGRDAGHLVACHHPLAAGEQLWERAR</sequence>
<dbReference type="RefSeq" id="WP_154771171.1">
    <property type="nucleotide sequence ID" value="NZ_WLYK01000016.1"/>
</dbReference>
<dbReference type="Gene3D" id="3.40.50.300">
    <property type="entry name" value="P-loop containing nucleotide triphosphate hydrolases"/>
    <property type="match status" value="1"/>
</dbReference>
<dbReference type="PROSITE" id="PS00211">
    <property type="entry name" value="ABC_TRANSPORTER_1"/>
    <property type="match status" value="1"/>
</dbReference>
<dbReference type="InterPro" id="IPR017871">
    <property type="entry name" value="ABC_transporter-like_CS"/>
</dbReference>
<dbReference type="FunFam" id="3.40.50.300:FF:000016">
    <property type="entry name" value="Oligopeptide ABC transporter ATP-binding component"/>
    <property type="match status" value="1"/>
</dbReference>
<evidence type="ECO:0000256" key="6">
    <source>
        <dbReference type="ARBA" id="ARBA00022840"/>
    </source>
</evidence>
<dbReference type="GO" id="GO:0005886">
    <property type="term" value="C:plasma membrane"/>
    <property type="evidence" value="ECO:0007669"/>
    <property type="project" value="UniProtKB-SubCell"/>
</dbReference>
<accession>A0A7K1FSW6</accession>
<dbReference type="Pfam" id="PF08352">
    <property type="entry name" value="oligo_HPY"/>
    <property type="match status" value="1"/>
</dbReference>
<proteinExistence type="inferred from homology"/>
<dbReference type="Pfam" id="PF00005">
    <property type="entry name" value="ABC_tran"/>
    <property type="match status" value="1"/>
</dbReference>
<reference evidence="9 10" key="1">
    <citation type="submission" date="2019-11" db="EMBL/GenBank/DDBJ databases">
        <authorList>
            <person name="Jiang L.-Q."/>
        </authorList>
    </citation>
    <scope>NUCLEOTIDE SEQUENCE [LARGE SCALE GENOMIC DNA]</scope>
    <source>
        <strain evidence="9 10">YIM 132087</strain>
    </source>
</reference>
<dbReference type="CDD" id="cd03257">
    <property type="entry name" value="ABC_NikE_OppD_transporters"/>
    <property type="match status" value="1"/>
</dbReference>
<evidence type="ECO:0000256" key="7">
    <source>
        <dbReference type="ARBA" id="ARBA00023136"/>
    </source>
</evidence>
<comment type="caution">
    <text evidence="9">The sequence shown here is derived from an EMBL/GenBank/DDBJ whole genome shotgun (WGS) entry which is preliminary data.</text>
</comment>
<dbReference type="GO" id="GO:0016887">
    <property type="term" value="F:ATP hydrolysis activity"/>
    <property type="evidence" value="ECO:0007669"/>
    <property type="project" value="InterPro"/>
</dbReference>
<evidence type="ECO:0000256" key="4">
    <source>
        <dbReference type="ARBA" id="ARBA00022475"/>
    </source>
</evidence>
<feature type="domain" description="ABC transporter" evidence="8">
    <location>
        <begin position="22"/>
        <end position="267"/>
    </location>
</feature>
<dbReference type="SMART" id="SM00382">
    <property type="entry name" value="AAA"/>
    <property type="match status" value="1"/>
</dbReference>
<dbReference type="InterPro" id="IPR013563">
    <property type="entry name" value="Oligopep_ABC_C"/>
</dbReference>
<evidence type="ECO:0000259" key="8">
    <source>
        <dbReference type="PROSITE" id="PS50893"/>
    </source>
</evidence>
<evidence type="ECO:0000313" key="9">
    <source>
        <dbReference type="EMBL" id="MTD17170.1"/>
    </source>
</evidence>
<evidence type="ECO:0000313" key="10">
    <source>
        <dbReference type="Proteomes" id="UP000460221"/>
    </source>
</evidence>
<gene>
    <name evidence="9" type="ORF">GIS00_24865</name>
</gene>
<dbReference type="InterPro" id="IPR003439">
    <property type="entry name" value="ABC_transporter-like_ATP-bd"/>
</dbReference>
<dbReference type="GO" id="GO:0005524">
    <property type="term" value="F:ATP binding"/>
    <property type="evidence" value="ECO:0007669"/>
    <property type="project" value="UniProtKB-KW"/>
</dbReference>
<dbReference type="InterPro" id="IPR027417">
    <property type="entry name" value="P-loop_NTPase"/>
</dbReference>